<evidence type="ECO:0000259" key="10">
    <source>
        <dbReference type="SMART" id="SM00777"/>
    </source>
</evidence>
<dbReference type="EMBL" id="OX365934">
    <property type="protein sequence ID" value="CAI4063765.1"/>
    <property type="molecule type" value="Genomic_DNA"/>
</dbReference>
<dbReference type="Pfam" id="PF08311">
    <property type="entry name" value="Mad3_BUB1_I"/>
    <property type="match status" value="1"/>
</dbReference>
<dbReference type="InterPro" id="IPR017441">
    <property type="entry name" value="Protein_kinase_ATP_BS"/>
</dbReference>
<evidence type="ECO:0000256" key="6">
    <source>
        <dbReference type="ARBA" id="ARBA00023328"/>
    </source>
</evidence>
<feature type="domain" description="BUB1 N-terminal" evidence="10">
    <location>
        <begin position="36"/>
        <end position="170"/>
    </location>
</feature>
<evidence type="ECO:0000259" key="9">
    <source>
        <dbReference type="SMART" id="SM00220"/>
    </source>
</evidence>
<proteinExistence type="predicted"/>
<dbReference type="PANTHER" id="PTHR14030:SF4">
    <property type="entry name" value="BUB1 KINASE, ISOFORM A-RELATED"/>
    <property type="match status" value="1"/>
</dbReference>
<dbReference type="Gene3D" id="1.20.58.2070">
    <property type="match status" value="1"/>
</dbReference>
<evidence type="ECO:0000313" key="12">
    <source>
        <dbReference type="Proteomes" id="UP001162085"/>
    </source>
</evidence>
<dbReference type="Gene3D" id="1.25.40.930">
    <property type="match status" value="1"/>
</dbReference>
<dbReference type="Proteomes" id="UP001162085">
    <property type="component" value="Chromosome 7"/>
</dbReference>
<dbReference type="InterPro" id="IPR013212">
    <property type="entry name" value="Mad3/Bub1_I"/>
</dbReference>
<gene>
    <name evidence="11" type="primary">SUVZ07G4170</name>
    <name evidence="11" type="ORF">SUVZ_07G4170</name>
</gene>
<dbReference type="InterPro" id="IPR008271">
    <property type="entry name" value="Ser/Thr_kinase_AS"/>
</dbReference>
<dbReference type="InterPro" id="IPR015661">
    <property type="entry name" value="Bub1/Mad3"/>
</dbReference>
<dbReference type="PROSITE" id="PS00108">
    <property type="entry name" value="PROTEIN_KINASE_ST"/>
    <property type="match status" value="1"/>
</dbReference>
<evidence type="ECO:0008006" key="13">
    <source>
        <dbReference type="Google" id="ProtNLM"/>
    </source>
</evidence>
<evidence type="ECO:0000256" key="4">
    <source>
        <dbReference type="ARBA" id="ARBA00022838"/>
    </source>
</evidence>
<name>A0ABN8WXG7_SACUV</name>
<evidence type="ECO:0000256" key="2">
    <source>
        <dbReference type="ARBA" id="ARBA00022454"/>
    </source>
</evidence>
<accession>A0ABN8WXG7</accession>
<feature type="region of interest" description="Disordered" evidence="8">
    <location>
        <begin position="1"/>
        <end position="33"/>
    </location>
</feature>
<dbReference type="SUPFAM" id="SSF56112">
    <property type="entry name" value="Protein kinase-like (PK-like)"/>
    <property type="match status" value="1"/>
</dbReference>
<dbReference type="Pfam" id="PF00069">
    <property type="entry name" value="Pkinase"/>
    <property type="match status" value="1"/>
</dbReference>
<keyword evidence="2" id="KW-0158">Chromosome</keyword>
<protein>
    <recommendedName>
        <fullName evidence="13">Bub1p</fullName>
    </recommendedName>
</protein>
<keyword evidence="5 7" id="KW-0067">ATP-binding</keyword>
<dbReference type="InterPro" id="IPR011009">
    <property type="entry name" value="Kinase-like_dom_sf"/>
</dbReference>
<dbReference type="SMART" id="SM00220">
    <property type="entry name" value="S_TKc"/>
    <property type="match status" value="1"/>
</dbReference>
<evidence type="ECO:0000256" key="5">
    <source>
        <dbReference type="ARBA" id="ARBA00022840"/>
    </source>
</evidence>
<dbReference type="InterPro" id="IPR000719">
    <property type="entry name" value="Prot_kinase_dom"/>
</dbReference>
<dbReference type="PANTHER" id="PTHR14030">
    <property type="entry name" value="MITOTIC CHECKPOINT SERINE/THREONINE-PROTEIN KINASE BUB1"/>
    <property type="match status" value="1"/>
</dbReference>
<dbReference type="Gene3D" id="6.10.20.170">
    <property type="match status" value="1"/>
</dbReference>
<feature type="compositionally biased region" description="Polar residues" evidence="8">
    <location>
        <begin position="533"/>
        <end position="546"/>
    </location>
</feature>
<feature type="region of interest" description="Disordered" evidence="8">
    <location>
        <begin position="525"/>
        <end position="547"/>
    </location>
</feature>
<dbReference type="PROSITE" id="PS00107">
    <property type="entry name" value="PROTEIN_KINASE_ATP"/>
    <property type="match status" value="1"/>
</dbReference>
<dbReference type="SMART" id="SM00777">
    <property type="entry name" value="Mad3_BUB1_I"/>
    <property type="match status" value="1"/>
</dbReference>
<evidence type="ECO:0000256" key="7">
    <source>
        <dbReference type="PROSITE-ProRule" id="PRU10141"/>
    </source>
</evidence>
<feature type="compositionally biased region" description="Basic and acidic residues" evidence="8">
    <location>
        <begin position="587"/>
        <end position="596"/>
    </location>
</feature>
<dbReference type="CDD" id="cd13981">
    <property type="entry name" value="STKc_Bub1_BubR1"/>
    <property type="match status" value="1"/>
</dbReference>
<sequence length="1036" mass="118661">MNFDLGSTIRGNDSDKATPPQPKGVTSSQKEQYSQLNQTKIAYEERLLNELEDMDDPLDLFLDYMIWINTNFIEVDSTSGQEVLRNTMERCLVYIQDLETYKNDPRFLKVWIWYVNLFLSSNFRESENTFTYMFKKGIGIKLSLFYEEFSKLLLNGKFFLEAKIILELGTENNCRPYSRLLRSLSHYEDRLREMNTFENEHSISDSRKRLIERIDYGPAPFFIRKFSTSSLMADDKENQVQPQLLSNIDVHKHFPSTYQDSAMAPDSKSEIGKHDYHEIVGSNYSAGQPLENGNKKILIYPDAKQSSDPIYKLINTPGRKAEKIVYNFGLIYPKNDEEFNIEEILAKSRGSYKMKPKFITQGGGRNAENCFNNDAGDTTNKKRKLEVLIEKRQQLPPSQPPTVPKSTQIEIFRDEPGSNQGTQNNNKQVLVQTTTSILPLKSVPDGNFAHDTPIKTSLGAHGSRSPTVTAFSKDAMNEVFSMFNQHYSTPGALLDGDDTTTSKFNVFENFTQEFTAKNIEDLTEIKVPKEEPTSQQLSSNSETTDNYGRVLVSTAHSERGDYMTPIKETTEINVLPPNQTTVEQMNTEDRKSRDNTETQGELTNTTVQSSPFLTQPELQKKKLLQTESHRESNHNYYSTNVSPPIGAKIYPPPIIENPLSNILRAKFLSEISPPLSQYNTFYSYNQELKMSSLLKKIHRVSRNENKNPIVDFKKTGDLYCIRGELGEGGYATVYLAESSQGHLRALKVEKPASVWEYYIMSQVEFRLRKSNVLKSIINASALHLFLDESYLVLNYASQGTVLDLINLQREKAIDGNGIMDEYLCMFITVELMKVIQKIHEVGIIHGDLKPDNCMVRLEKHGEPLGAHYMRNGKDGWENKGIYLIDFGRSFDMSLLPPGTKFKANWQADQQDCWEMRTGKPWSYEADYYGLAGVIHSMLFGKFIETIELQNGTCKLKNPLKRYWKKEIWGVVFDLLLNSGRVSNQTLPMTEKIVEIRNLIEGHLEQYAKDHLRNVILHVEGELSHLQYKGKPSRRIL</sequence>
<evidence type="ECO:0000256" key="1">
    <source>
        <dbReference type="ARBA" id="ARBA00004629"/>
    </source>
</evidence>
<reference evidence="11" key="1">
    <citation type="submission" date="2022-10" db="EMBL/GenBank/DDBJ databases">
        <authorList>
            <person name="Byrne P K."/>
        </authorList>
    </citation>
    <scope>NUCLEOTIDE SEQUENCE</scope>
    <source>
        <strain evidence="11">ZP964</strain>
    </source>
</reference>
<keyword evidence="6" id="KW-0137">Centromere</keyword>
<keyword evidence="4" id="KW-0995">Kinetochore</keyword>
<keyword evidence="3 7" id="KW-0547">Nucleotide-binding</keyword>
<feature type="compositionally biased region" description="Polar residues" evidence="8">
    <location>
        <begin position="24"/>
        <end position="33"/>
    </location>
</feature>
<dbReference type="InterPro" id="IPR012572">
    <property type="entry name" value="Mad3/Bub1_II"/>
</dbReference>
<evidence type="ECO:0000256" key="3">
    <source>
        <dbReference type="ARBA" id="ARBA00022741"/>
    </source>
</evidence>
<evidence type="ECO:0000313" key="11">
    <source>
        <dbReference type="EMBL" id="CAI4063765.1"/>
    </source>
</evidence>
<organism evidence="11 12">
    <name type="scientific">Saccharomyces uvarum</name>
    <name type="common">Yeast</name>
    <name type="synonym">Saccharomyces bayanus var. uvarum</name>
    <dbReference type="NCBI Taxonomy" id="230603"/>
    <lineage>
        <taxon>Eukaryota</taxon>
        <taxon>Fungi</taxon>
        <taxon>Dikarya</taxon>
        <taxon>Ascomycota</taxon>
        <taxon>Saccharomycotina</taxon>
        <taxon>Saccharomycetes</taxon>
        <taxon>Saccharomycetales</taxon>
        <taxon>Saccharomycetaceae</taxon>
        <taxon>Saccharomyces</taxon>
    </lineage>
</organism>
<feature type="compositionally biased region" description="Polar residues" evidence="8">
    <location>
        <begin position="576"/>
        <end position="585"/>
    </location>
</feature>
<dbReference type="Pfam" id="PF08171">
    <property type="entry name" value="Mad3_BUB1_II"/>
    <property type="match status" value="1"/>
</dbReference>
<feature type="domain" description="Protein kinase" evidence="9">
    <location>
        <begin position="719"/>
        <end position="1016"/>
    </location>
</feature>
<comment type="subcellular location">
    <subcellularLocation>
        <location evidence="1">Chromosome</location>
        <location evidence="1">Centromere</location>
        <location evidence="1">Kinetochore</location>
    </subcellularLocation>
</comment>
<keyword evidence="12" id="KW-1185">Reference proteome</keyword>
<feature type="binding site" evidence="7">
    <location>
        <position position="747"/>
    </location>
    <ligand>
        <name>ATP</name>
        <dbReference type="ChEBI" id="CHEBI:30616"/>
    </ligand>
</feature>
<feature type="compositionally biased region" description="Polar residues" evidence="8">
    <location>
        <begin position="597"/>
        <end position="617"/>
    </location>
</feature>
<feature type="region of interest" description="Disordered" evidence="8">
    <location>
        <begin position="574"/>
        <end position="617"/>
    </location>
</feature>
<evidence type="ECO:0000256" key="8">
    <source>
        <dbReference type="SAM" id="MobiDB-lite"/>
    </source>
</evidence>
<dbReference type="Gene3D" id="1.10.510.10">
    <property type="entry name" value="Transferase(Phosphotransferase) domain 1"/>
    <property type="match status" value="1"/>
</dbReference>